<accession>A0A2N5GGC7</accession>
<sequence>MKIEIGESLMLFWLRHIKRCQSVQLNWKASIHNWELSNEDKIIEIMSTTKKYYELNYGYNIYKTLLPTNSFYNKER</sequence>
<dbReference type="Proteomes" id="UP000235114">
    <property type="component" value="Unassembled WGS sequence"/>
</dbReference>
<evidence type="ECO:0000313" key="4">
    <source>
        <dbReference type="Proteomes" id="UP000235114"/>
    </source>
</evidence>
<dbReference type="RefSeq" id="WP_101579356.1">
    <property type="nucleotide sequence ID" value="NZ_PGVA01000073.1"/>
</dbReference>
<organism evidence="1 3">
    <name type="scientific">Bacillus canaveralius</name>
    <dbReference type="NCBI Taxonomy" id="1403243"/>
    <lineage>
        <taxon>Bacteria</taxon>
        <taxon>Bacillati</taxon>
        <taxon>Bacillota</taxon>
        <taxon>Bacilli</taxon>
        <taxon>Bacillales</taxon>
        <taxon>Bacillaceae</taxon>
        <taxon>Bacillus</taxon>
    </lineage>
</organism>
<dbReference type="Proteomes" id="UP000234951">
    <property type="component" value="Unassembled WGS sequence"/>
</dbReference>
<dbReference type="OrthoDB" id="877111at2"/>
<keyword evidence="4" id="KW-1185">Reference proteome</keyword>
<reference evidence="2 4" key="2">
    <citation type="submission" date="2017-12" db="EMBL/GenBank/DDBJ databases">
        <title>Comparative Functional Genomics of Dry Heat Resistant strains isolated from the Viking Spacecraft.</title>
        <authorList>
            <person name="Seuylemezian A."/>
            <person name="Cooper K."/>
            <person name="Vaishampayan P."/>
        </authorList>
    </citation>
    <scope>NUCLEOTIDE SEQUENCE [LARGE SCALE GENOMIC DNA]</scope>
    <source>
        <strain evidence="2 4">ATCC 29669</strain>
    </source>
</reference>
<comment type="caution">
    <text evidence="1">The sequence shown here is derived from an EMBL/GenBank/DDBJ whole genome shotgun (WGS) entry which is preliminary data.</text>
</comment>
<dbReference type="EMBL" id="PGVA01000073">
    <property type="protein sequence ID" value="PLR79792.1"/>
    <property type="molecule type" value="Genomic_DNA"/>
</dbReference>
<evidence type="ECO:0000313" key="1">
    <source>
        <dbReference type="EMBL" id="PLR79792.1"/>
    </source>
</evidence>
<name>A0A2N5GGC7_9BACI</name>
<proteinExistence type="predicted"/>
<dbReference type="AlphaFoldDB" id="A0A2N5GGC7"/>
<protein>
    <submittedName>
        <fullName evidence="1">Uncharacterized protein</fullName>
    </submittedName>
</protein>
<evidence type="ECO:0000313" key="3">
    <source>
        <dbReference type="Proteomes" id="UP000234951"/>
    </source>
</evidence>
<gene>
    <name evidence="1" type="ORF">CU635_21170</name>
    <name evidence="2" type="ORF">CVD25_22820</name>
</gene>
<dbReference type="EMBL" id="PGVD01000107">
    <property type="protein sequence ID" value="PLR88291.1"/>
    <property type="molecule type" value="Genomic_DNA"/>
</dbReference>
<reference evidence="1 3" key="1">
    <citation type="submission" date="2017-11" db="EMBL/GenBank/DDBJ databases">
        <title>Comparitive Functional Genomics of Dry Heat Resistant strains isolated from the Viking Spacecraft.</title>
        <authorList>
            <person name="Seuylemezian A."/>
            <person name="Cooper K."/>
            <person name="Vaishampayan P."/>
        </authorList>
    </citation>
    <scope>NUCLEOTIDE SEQUENCE [LARGE SCALE GENOMIC DNA]</scope>
    <source>
        <strain evidence="1 3">M4.6</strain>
    </source>
</reference>
<evidence type="ECO:0000313" key="2">
    <source>
        <dbReference type="EMBL" id="PLR88291.1"/>
    </source>
</evidence>